<evidence type="ECO:0000313" key="18">
    <source>
        <dbReference type="EMBL" id="KKO05394.1"/>
    </source>
</evidence>
<keyword evidence="9" id="KW-0573">Peptidoglycan synthesis</keyword>
<keyword evidence="11 17" id="KW-0472">Membrane</keyword>
<keyword evidence="6" id="KW-0808">Transferase</keyword>
<keyword evidence="4" id="KW-0132">Cell division</keyword>
<dbReference type="AlphaFoldDB" id="A0A0F9YLD3"/>
<comment type="pathway">
    <text evidence="2">Cell wall biogenesis; peptidoglycan biosynthesis.</text>
</comment>
<feature type="transmembrane region" description="Helical" evidence="17">
    <location>
        <begin position="321"/>
        <end position="344"/>
    </location>
</feature>
<dbReference type="InterPro" id="IPR018365">
    <property type="entry name" value="Cell_cycle_FtsW-rel_CS"/>
</dbReference>
<evidence type="ECO:0000256" key="17">
    <source>
        <dbReference type="SAM" id="Phobius"/>
    </source>
</evidence>
<dbReference type="GO" id="GO:0008360">
    <property type="term" value="P:regulation of cell shape"/>
    <property type="evidence" value="ECO:0007669"/>
    <property type="project" value="UniProtKB-KW"/>
</dbReference>
<comment type="caution">
    <text evidence="18">The sequence shown here is derived from an EMBL/GenBank/DDBJ whole genome shotgun (WGS) entry which is preliminary data.</text>
</comment>
<protein>
    <recommendedName>
        <fullName evidence="15">peptidoglycan glycosyltransferase</fullName>
        <ecNumber evidence="15">2.4.99.28</ecNumber>
    </recommendedName>
    <alternativeName>
        <fullName evidence="14">Peptidoglycan polymerase</fullName>
    </alternativeName>
</protein>
<dbReference type="PANTHER" id="PTHR30474:SF2">
    <property type="entry name" value="PEPTIDOGLYCAN GLYCOSYLTRANSFERASE FTSW-RELATED"/>
    <property type="match status" value="1"/>
</dbReference>
<evidence type="ECO:0000256" key="13">
    <source>
        <dbReference type="ARBA" id="ARBA00023316"/>
    </source>
</evidence>
<sequence>MSVLLSKSRGAVRVPRRVAERPVNTLLLVLFLLLGTGLIMMTSASMEIANSMAGDPFYFFKRQVFFIGLSLVVMLITLHVNMNLWYRCSAGLLCLALVLLALVLVPGIGTVVNGSARWIDLGFYRLQPSEMAKIFMVVYMAAYLHRHRDEVHERWSGFLKPMVILAAAITLLHFEPDHGAMVIIMLTTFTMLFLAGARLHRFVLIVMVCFAGVVALAIMKPYVINRLTSFLNPWAAEYVYGEGYQLTQALIAFGRGEWFGVGLGNSIQKLYFLPEAHTDFVLSIIAEEMGLLGVLFVLFLFSFLVWTALRLGRECEARARYFPAYVAFGIGMIFATQVFINFGVNTGLLPTKGLTLPFLSYGGNSLLISCFMVAMLMRIEYELRTQPDPDPAGGDA</sequence>
<evidence type="ECO:0000256" key="15">
    <source>
        <dbReference type="ARBA" id="ARBA00044770"/>
    </source>
</evidence>
<comment type="subcellular location">
    <subcellularLocation>
        <location evidence="1">Cell membrane</location>
        <topology evidence="1">Multi-pass membrane protein</topology>
    </subcellularLocation>
</comment>
<comment type="catalytic activity">
    <reaction evidence="16">
        <text>[GlcNAc-(1-&gt;4)-Mur2Ac(oyl-L-Ala-gamma-D-Glu-L-Lys-D-Ala-D-Ala)](n)-di-trans,octa-cis-undecaprenyl diphosphate + beta-D-GlcNAc-(1-&gt;4)-Mur2Ac(oyl-L-Ala-gamma-D-Glu-L-Lys-D-Ala-D-Ala)-di-trans,octa-cis-undecaprenyl diphosphate = [GlcNAc-(1-&gt;4)-Mur2Ac(oyl-L-Ala-gamma-D-Glu-L-Lys-D-Ala-D-Ala)](n+1)-di-trans,octa-cis-undecaprenyl diphosphate + di-trans,octa-cis-undecaprenyl diphosphate + H(+)</text>
        <dbReference type="Rhea" id="RHEA:23708"/>
        <dbReference type="Rhea" id="RHEA-COMP:9602"/>
        <dbReference type="Rhea" id="RHEA-COMP:9603"/>
        <dbReference type="ChEBI" id="CHEBI:15378"/>
        <dbReference type="ChEBI" id="CHEBI:58405"/>
        <dbReference type="ChEBI" id="CHEBI:60033"/>
        <dbReference type="ChEBI" id="CHEBI:78435"/>
        <dbReference type="EC" id="2.4.99.28"/>
    </reaction>
</comment>
<dbReference type="GO" id="GO:0051301">
    <property type="term" value="P:cell division"/>
    <property type="evidence" value="ECO:0007669"/>
    <property type="project" value="UniProtKB-KW"/>
</dbReference>
<evidence type="ECO:0000256" key="8">
    <source>
        <dbReference type="ARBA" id="ARBA00022960"/>
    </source>
</evidence>
<evidence type="ECO:0000256" key="6">
    <source>
        <dbReference type="ARBA" id="ARBA00022679"/>
    </source>
</evidence>
<evidence type="ECO:0000256" key="4">
    <source>
        <dbReference type="ARBA" id="ARBA00022618"/>
    </source>
</evidence>
<organism evidence="18">
    <name type="scientific">marine sediment metagenome</name>
    <dbReference type="NCBI Taxonomy" id="412755"/>
    <lineage>
        <taxon>unclassified sequences</taxon>
        <taxon>metagenomes</taxon>
        <taxon>ecological metagenomes</taxon>
    </lineage>
</organism>
<dbReference type="GO" id="GO:0009252">
    <property type="term" value="P:peptidoglycan biosynthetic process"/>
    <property type="evidence" value="ECO:0007669"/>
    <property type="project" value="UniProtKB-KW"/>
</dbReference>
<dbReference type="GO" id="GO:0071555">
    <property type="term" value="P:cell wall organization"/>
    <property type="evidence" value="ECO:0007669"/>
    <property type="project" value="UniProtKB-KW"/>
</dbReference>
<keyword evidence="8" id="KW-0133">Cell shape</keyword>
<keyword evidence="5" id="KW-0328">Glycosyltransferase</keyword>
<evidence type="ECO:0000256" key="2">
    <source>
        <dbReference type="ARBA" id="ARBA00004752"/>
    </source>
</evidence>
<evidence type="ECO:0000256" key="5">
    <source>
        <dbReference type="ARBA" id="ARBA00022676"/>
    </source>
</evidence>
<dbReference type="GO" id="GO:0008955">
    <property type="term" value="F:peptidoglycan glycosyltransferase activity"/>
    <property type="evidence" value="ECO:0007669"/>
    <property type="project" value="UniProtKB-EC"/>
</dbReference>
<dbReference type="GO" id="GO:0015648">
    <property type="term" value="F:lipid-linked peptidoglycan transporter activity"/>
    <property type="evidence" value="ECO:0007669"/>
    <property type="project" value="TreeGrafter"/>
</dbReference>
<reference evidence="18" key="1">
    <citation type="journal article" date="2015" name="Nature">
        <title>Complex archaea that bridge the gap between prokaryotes and eukaryotes.</title>
        <authorList>
            <person name="Spang A."/>
            <person name="Saw J.H."/>
            <person name="Jorgensen S.L."/>
            <person name="Zaremba-Niedzwiedzka K."/>
            <person name="Martijn J."/>
            <person name="Lind A.E."/>
            <person name="van Eijk R."/>
            <person name="Schleper C."/>
            <person name="Guy L."/>
            <person name="Ettema T.J."/>
        </authorList>
    </citation>
    <scope>NUCLEOTIDE SEQUENCE</scope>
</reference>
<feature type="transmembrane region" description="Helical" evidence="17">
    <location>
        <begin position="63"/>
        <end position="80"/>
    </location>
</feature>
<feature type="transmembrane region" description="Helical" evidence="17">
    <location>
        <begin position="202"/>
        <end position="224"/>
    </location>
</feature>
<feature type="transmembrane region" description="Helical" evidence="17">
    <location>
        <begin position="157"/>
        <end position="174"/>
    </location>
</feature>
<dbReference type="GO" id="GO:0032153">
    <property type="term" value="C:cell division site"/>
    <property type="evidence" value="ECO:0007669"/>
    <property type="project" value="TreeGrafter"/>
</dbReference>
<dbReference type="EC" id="2.4.99.28" evidence="15"/>
<dbReference type="NCBIfam" id="TIGR02614">
    <property type="entry name" value="ftsW"/>
    <property type="match status" value="1"/>
</dbReference>
<evidence type="ECO:0000256" key="1">
    <source>
        <dbReference type="ARBA" id="ARBA00004651"/>
    </source>
</evidence>
<evidence type="ECO:0000256" key="3">
    <source>
        <dbReference type="ARBA" id="ARBA00022475"/>
    </source>
</evidence>
<feature type="transmembrane region" description="Helical" evidence="17">
    <location>
        <begin position="289"/>
        <end position="309"/>
    </location>
</feature>
<feature type="transmembrane region" description="Helical" evidence="17">
    <location>
        <begin position="92"/>
        <end position="112"/>
    </location>
</feature>
<evidence type="ECO:0000256" key="7">
    <source>
        <dbReference type="ARBA" id="ARBA00022692"/>
    </source>
</evidence>
<keyword evidence="12" id="KW-0131">Cell cycle</keyword>
<feature type="transmembrane region" description="Helical" evidence="17">
    <location>
        <begin position="180"/>
        <end position="197"/>
    </location>
</feature>
<dbReference type="HAMAP" id="MF_00913">
    <property type="entry name" value="PGT_FtsW_proteobact"/>
    <property type="match status" value="1"/>
</dbReference>
<evidence type="ECO:0000256" key="16">
    <source>
        <dbReference type="ARBA" id="ARBA00049902"/>
    </source>
</evidence>
<dbReference type="PROSITE" id="PS00428">
    <property type="entry name" value="FTSW_RODA_SPOVE"/>
    <property type="match status" value="1"/>
</dbReference>
<feature type="transmembrane region" description="Helical" evidence="17">
    <location>
        <begin position="356"/>
        <end position="377"/>
    </location>
</feature>
<evidence type="ECO:0000256" key="12">
    <source>
        <dbReference type="ARBA" id="ARBA00023306"/>
    </source>
</evidence>
<evidence type="ECO:0000256" key="9">
    <source>
        <dbReference type="ARBA" id="ARBA00022984"/>
    </source>
</evidence>
<keyword evidence="7 17" id="KW-0812">Transmembrane</keyword>
<dbReference type="InterPro" id="IPR013437">
    <property type="entry name" value="FtsW"/>
</dbReference>
<name>A0A0F9YLD3_9ZZZZ</name>
<proteinExistence type="inferred from homology"/>
<evidence type="ECO:0000256" key="10">
    <source>
        <dbReference type="ARBA" id="ARBA00022989"/>
    </source>
</evidence>
<feature type="transmembrane region" description="Helical" evidence="17">
    <location>
        <begin position="124"/>
        <end position="145"/>
    </location>
</feature>
<dbReference type="InterPro" id="IPR001182">
    <property type="entry name" value="FtsW/RodA"/>
</dbReference>
<dbReference type="EMBL" id="LAZR01000019">
    <property type="protein sequence ID" value="KKO05394.1"/>
    <property type="molecule type" value="Genomic_DNA"/>
</dbReference>
<evidence type="ECO:0000256" key="14">
    <source>
        <dbReference type="ARBA" id="ARBA00032370"/>
    </source>
</evidence>
<dbReference type="GO" id="GO:0005886">
    <property type="term" value="C:plasma membrane"/>
    <property type="evidence" value="ECO:0007669"/>
    <property type="project" value="UniProtKB-SubCell"/>
</dbReference>
<dbReference type="PANTHER" id="PTHR30474">
    <property type="entry name" value="CELL CYCLE PROTEIN"/>
    <property type="match status" value="1"/>
</dbReference>
<keyword evidence="3" id="KW-1003">Cell membrane</keyword>
<gene>
    <name evidence="18" type="ORF">LCGC14_0076650</name>
</gene>
<keyword evidence="10 17" id="KW-1133">Transmembrane helix</keyword>
<accession>A0A0F9YLD3</accession>
<evidence type="ECO:0000256" key="11">
    <source>
        <dbReference type="ARBA" id="ARBA00023136"/>
    </source>
</evidence>
<keyword evidence="13" id="KW-0961">Cell wall biogenesis/degradation</keyword>
<dbReference type="Pfam" id="PF01098">
    <property type="entry name" value="FTSW_RODA_SPOVE"/>
    <property type="match status" value="1"/>
</dbReference>